<name>A0AAV2E4U9_9ROSI</name>
<keyword evidence="5" id="KW-1185">Reference proteome</keyword>
<dbReference type="PROSITE" id="PS51473">
    <property type="entry name" value="GNK2"/>
    <property type="match status" value="1"/>
</dbReference>
<dbReference type="InterPro" id="IPR002902">
    <property type="entry name" value="GNK2"/>
</dbReference>
<evidence type="ECO:0000259" key="3">
    <source>
        <dbReference type="PROSITE" id="PS51473"/>
    </source>
</evidence>
<gene>
    <name evidence="4" type="ORF">LTRI10_LOCUS22004</name>
</gene>
<dbReference type="EMBL" id="OZ034817">
    <property type="protein sequence ID" value="CAL1380570.1"/>
    <property type="molecule type" value="Genomic_DNA"/>
</dbReference>
<organism evidence="4 5">
    <name type="scientific">Linum trigynum</name>
    <dbReference type="NCBI Taxonomy" id="586398"/>
    <lineage>
        <taxon>Eukaryota</taxon>
        <taxon>Viridiplantae</taxon>
        <taxon>Streptophyta</taxon>
        <taxon>Embryophyta</taxon>
        <taxon>Tracheophyta</taxon>
        <taxon>Spermatophyta</taxon>
        <taxon>Magnoliopsida</taxon>
        <taxon>eudicotyledons</taxon>
        <taxon>Gunneridae</taxon>
        <taxon>Pentapetalae</taxon>
        <taxon>rosids</taxon>
        <taxon>fabids</taxon>
        <taxon>Malpighiales</taxon>
        <taxon>Linaceae</taxon>
        <taxon>Linum</taxon>
    </lineage>
</organism>
<keyword evidence="1" id="KW-0732">Signal</keyword>
<dbReference type="AlphaFoldDB" id="A0AAV2E4U9"/>
<reference evidence="4 5" key="1">
    <citation type="submission" date="2024-04" db="EMBL/GenBank/DDBJ databases">
        <authorList>
            <person name="Fracassetti M."/>
        </authorList>
    </citation>
    <scope>NUCLEOTIDE SEQUENCE [LARGE SCALE GENOMIC DNA]</scope>
</reference>
<proteinExistence type="predicted"/>
<keyword evidence="2" id="KW-0677">Repeat</keyword>
<protein>
    <recommendedName>
        <fullName evidence="3">Gnk2-homologous domain-containing protein</fullName>
    </recommendedName>
</protein>
<evidence type="ECO:0000313" key="4">
    <source>
        <dbReference type="EMBL" id="CAL1380570.1"/>
    </source>
</evidence>
<dbReference type="InterPro" id="IPR038408">
    <property type="entry name" value="GNK2_sf"/>
</dbReference>
<sequence>MYFKGDHELKANTKILLHDLLERTTASKDSDIETKLQYPADKPHVYGAAFCQKSEPAACVACLKAAKRQLLRGCYHSAGAEFYSELCYLRYEIYNFMS</sequence>
<evidence type="ECO:0000256" key="2">
    <source>
        <dbReference type="ARBA" id="ARBA00022737"/>
    </source>
</evidence>
<evidence type="ECO:0000256" key="1">
    <source>
        <dbReference type="ARBA" id="ARBA00022729"/>
    </source>
</evidence>
<dbReference type="Proteomes" id="UP001497516">
    <property type="component" value="Chromosome 4"/>
</dbReference>
<feature type="domain" description="Gnk2-homologous" evidence="3">
    <location>
        <begin position="1"/>
        <end position="96"/>
    </location>
</feature>
<dbReference type="Pfam" id="PF01657">
    <property type="entry name" value="Stress-antifung"/>
    <property type="match status" value="1"/>
</dbReference>
<accession>A0AAV2E4U9</accession>
<evidence type="ECO:0000313" key="5">
    <source>
        <dbReference type="Proteomes" id="UP001497516"/>
    </source>
</evidence>
<dbReference type="Gene3D" id="3.30.430.20">
    <property type="entry name" value="Gnk2 domain, C-X8-C-X2-C motif"/>
    <property type="match status" value="1"/>
</dbReference>
<dbReference type="CDD" id="cd23509">
    <property type="entry name" value="Gnk2-like"/>
    <property type="match status" value="1"/>
</dbReference>